<reference evidence="2" key="1">
    <citation type="journal article" date="2015" name="Nat. Genet.">
        <title>The genome and transcriptome of the zoonotic hookworm Ancylostoma ceylanicum identify infection-specific gene families.</title>
        <authorList>
            <person name="Schwarz E.M."/>
            <person name="Hu Y."/>
            <person name="Antoshechkin I."/>
            <person name="Miller M.M."/>
            <person name="Sternberg P.W."/>
            <person name="Aroian R.V."/>
        </authorList>
    </citation>
    <scope>NUCLEOTIDE SEQUENCE</scope>
    <source>
        <strain evidence="2">HY135</strain>
    </source>
</reference>
<dbReference type="EMBL" id="JARK01000168">
    <property type="protein sequence ID" value="EYC41456.1"/>
    <property type="molecule type" value="Genomic_DNA"/>
</dbReference>
<keyword evidence="2" id="KW-1185">Reference proteome</keyword>
<protein>
    <submittedName>
        <fullName evidence="1">Uncharacterized protein</fullName>
    </submittedName>
</protein>
<accession>A0A016WPD0</accession>
<comment type="caution">
    <text evidence="1">The sequence shown here is derived from an EMBL/GenBank/DDBJ whole genome shotgun (WGS) entry which is preliminary data.</text>
</comment>
<gene>
    <name evidence="1" type="primary">Acey_s0568.g47</name>
    <name evidence="1" type="ORF">Y032_0568g47</name>
</gene>
<dbReference type="AlphaFoldDB" id="A0A016WPD0"/>
<evidence type="ECO:0000313" key="1">
    <source>
        <dbReference type="EMBL" id="EYC41456.1"/>
    </source>
</evidence>
<proteinExistence type="predicted"/>
<name>A0A016WPD0_9BILA</name>
<sequence length="195" mass="21418">MLLTMQDYHIGCRDGPLPRCYERGQRRPRASVSGLYWVGSRLPWLLLKPATNSPRKMTSFPVEAPTRERTSSSLTTCANVAKLDIISGLGAVLARVQQRGVVRDSHAFRLCSVQGVCALIGGRDTVRRPVLPRPADCLGPPLRAHTGFSSFGVSRAGCLCASLSSLPFSRPSRPDIQEERRFANGQCNRERLGVE</sequence>
<evidence type="ECO:0000313" key="2">
    <source>
        <dbReference type="Proteomes" id="UP000024635"/>
    </source>
</evidence>
<dbReference type="Proteomes" id="UP000024635">
    <property type="component" value="Unassembled WGS sequence"/>
</dbReference>
<organism evidence="1 2">
    <name type="scientific">Ancylostoma ceylanicum</name>
    <dbReference type="NCBI Taxonomy" id="53326"/>
    <lineage>
        <taxon>Eukaryota</taxon>
        <taxon>Metazoa</taxon>
        <taxon>Ecdysozoa</taxon>
        <taxon>Nematoda</taxon>
        <taxon>Chromadorea</taxon>
        <taxon>Rhabditida</taxon>
        <taxon>Rhabditina</taxon>
        <taxon>Rhabditomorpha</taxon>
        <taxon>Strongyloidea</taxon>
        <taxon>Ancylostomatidae</taxon>
        <taxon>Ancylostomatinae</taxon>
        <taxon>Ancylostoma</taxon>
    </lineage>
</organism>